<reference evidence="2" key="1">
    <citation type="submission" date="2015-04" db="EMBL/GenBank/DDBJ databases">
        <authorList>
            <consortium name="Pathogen Informatics"/>
        </authorList>
    </citation>
    <scope>NUCLEOTIDE SEQUENCE [LARGE SCALE GENOMIC DNA]</scope>
    <source>
        <strain evidence="2">8A</strain>
    </source>
</reference>
<dbReference type="InterPro" id="IPR015299">
    <property type="entry name" value="Gamete_antigen_PLAspp"/>
</dbReference>
<dbReference type="Proteomes" id="UP000220797">
    <property type="component" value="Unassembled WGS sequence"/>
</dbReference>
<keyword evidence="1" id="KW-0472">Membrane</keyword>
<keyword evidence="1" id="KW-0812">Transmembrane</keyword>
<evidence type="ECO:0000313" key="2">
    <source>
        <dbReference type="EMBL" id="CRG96531.1"/>
    </source>
</evidence>
<dbReference type="VEuPathDB" id="PlasmoDB:PGAL8A_00375600"/>
<dbReference type="Pfam" id="PF09216">
    <property type="entry name" value="Pfg27"/>
    <property type="match status" value="1"/>
</dbReference>
<dbReference type="SUPFAM" id="SSF89162">
    <property type="entry name" value="Gametocyte protein Pfg27"/>
    <property type="match status" value="1"/>
</dbReference>
<accession>A0A1J1GZT6</accession>
<protein>
    <recommendedName>
        <fullName evidence="4">Gametocyte associated protein</fullName>
    </recommendedName>
</protein>
<dbReference type="Gene3D" id="1.10.3030.10">
    <property type="entry name" value="Gametocyte protein Pfg27"/>
    <property type="match status" value="1"/>
</dbReference>
<evidence type="ECO:0000313" key="3">
    <source>
        <dbReference type="Proteomes" id="UP000220797"/>
    </source>
</evidence>
<dbReference type="OMA" id="DMAFRIS"/>
<keyword evidence="1" id="KW-1133">Transmembrane helix</keyword>
<dbReference type="OrthoDB" id="378047at2759"/>
<comment type="caution">
    <text evidence="2">The sequence shown here is derived from an EMBL/GenBank/DDBJ whole genome shotgun (WGS) entry which is preliminary data.</text>
</comment>
<dbReference type="EMBL" id="CVMV01000059">
    <property type="protein sequence ID" value="CRG96531.1"/>
    <property type="molecule type" value="Genomic_DNA"/>
</dbReference>
<keyword evidence="3" id="KW-1185">Reference proteome</keyword>
<dbReference type="AlphaFoldDB" id="A0A1J1GZT6"/>
<dbReference type="RefSeq" id="XP_028529336.1">
    <property type="nucleotide sequence ID" value="XM_028672822.1"/>
</dbReference>
<name>A0A1J1GZT6_PLAGA</name>
<gene>
    <name evidence="2" type="ORF">PGAL8A_00375600</name>
</gene>
<organism evidence="2 3">
    <name type="scientific">Plasmodium gallinaceum</name>
    <dbReference type="NCBI Taxonomy" id="5849"/>
    <lineage>
        <taxon>Eukaryota</taxon>
        <taxon>Sar</taxon>
        <taxon>Alveolata</taxon>
        <taxon>Apicomplexa</taxon>
        <taxon>Aconoidasida</taxon>
        <taxon>Haemosporida</taxon>
        <taxon>Plasmodiidae</taxon>
        <taxon>Plasmodium</taxon>
        <taxon>Plasmodium (Haemamoeba)</taxon>
    </lineage>
</organism>
<sequence length="258" mass="30255">MYTYLFFEMKIFRIIYFFCFLYVNLWTTILYDIYLFLILNNDIFHKYNLDIWQKTKRNLAEASRDGLKRKRTHDDSLTDDESLHLSVVCNLEYIALKMSTQMVIDASGDSIDDTVLDMVRINNTVRSLLDYNNITLSEEKIQNMALRISDRFEEMFSSGSFTLDKINNMLKFYMIEAVLSYNLLRSATSQPHEDDRISMLNNVDGIKYEISKRFNHSNVLLSASTINNMALRIRESVQDLLDAVYTTELPLSKNIRSS</sequence>
<feature type="transmembrane region" description="Helical" evidence="1">
    <location>
        <begin position="14"/>
        <end position="39"/>
    </location>
</feature>
<evidence type="ECO:0000256" key="1">
    <source>
        <dbReference type="SAM" id="Phobius"/>
    </source>
</evidence>
<dbReference type="InterPro" id="IPR036469">
    <property type="entry name" value="Pfg27_sf"/>
</dbReference>
<proteinExistence type="predicted"/>
<evidence type="ECO:0008006" key="4">
    <source>
        <dbReference type="Google" id="ProtNLM"/>
    </source>
</evidence>
<dbReference type="GeneID" id="39732286"/>